<name>A0AA86P6J5_9EUKA</name>
<dbReference type="PANTHER" id="PTHR14741">
    <property type="entry name" value="S-ADENOSYLMETHIONINE-DEPENDENT METHYLTRANSFERASE RELATED"/>
    <property type="match status" value="1"/>
</dbReference>
<comment type="catalytic activity">
    <reaction evidence="5">
        <text>a 5'-end (N(2),N(7)-dimethyl 5'-triphosphoguanosine)-ribonucleoside in snRNA + S-adenosyl-L-methionine = a 5'-end (N(2),N(2),N(7)-trimethyl 5'-triphosphoguanosine)-ribonucleoside in snRNA + S-adenosyl-L-homocysteine + H(+)</text>
        <dbReference type="Rhea" id="RHEA:78479"/>
        <dbReference type="Rhea" id="RHEA-COMP:19087"/>
        <dbReference type="Rhea" id="RHEA-COMP:19089"/>
        <dbReference type="ChEBI" id="CHEBI:15378"/>
        <dbReference type="ChEBI" id="CHEBI:57856"/>
        <dbReference type="ChEBI" id="CHEBI:59789"/>
        <dbReference type="ChEBI" id="CHEBI:167623"/>
        <dbReference type="ChEBI" id="CHEBI:172880"/>
    </reaction>
    <physiologicalReaction direction="left-to-right" evidence="5">
        <dbReference type="Rhea" id="RHEA:78480"/>
    </physiologicalReaction>
</comment>
<evidence type="ECO:0000313" key="8">
    <source>
        <dbReference type="EMBL" id="CAI9932460.1"/>
    </source>
</evidence>
<protein>
    <recommendedName>
        <fullName evidence="1">Trimethylguanosine synthase</fullName>
    </recommendedName>
    <alternativeName>
        <fullName evidence="7">Cap-specific guanine-N(2) methyltransferase</fullName>
    </alternativeName>
</protein>
<dbReference type="GO" id="GO:0071164">
    <property type="term" value="F:RNA cap trimethylguanosine synthase activity"/>
    <property type="evidence" value="ECO:0007669"/>
    <property type="project" value="TreeGrafter"/>
</dbReference>
<comment type="similarity">
    <text evidence="2">Belongs to the methyltransferase superfamily. Trimethylguanosine synthase family.</text>
</comment>
<dbReference type="Pfam" id="PF09445">
    <property type="entry name" value="Methyltransf_15"/>
    <property type="match status" value="1"/>
</dbReference>
<comment type="catalytic activity">
    <reaction evidence="3">
        <text>a 5'-end (N(2),N(7)-dimethyl 5'-triphosphoguanosine)-ribonucleoside in snoRNA + S-adenosyl-L-methionine = a 5'-end (N(2),N(2),N(7)-trimethyl 5'-triphosphoguanosine)-ribonucleoside in snoRNA + S-adenosyl-L-homocysteine + H(+)</text>
        <dbReference type="Rhea" id="RHEA:78507"/>
        <dbReference type="Rhea" id="RHEA-COMP:19088"/>
        <dbReference type="Rhea" id="RHEA-COMP:19090"/>
        <dbReference type="ChEBI" id="CHEBI:15378"/>
        <dbReference type="ChEBI" id="CHEBI:57856"/>
        <dbReference type="ChEBI" id="CHEBI:59789"/>
        <dbReference type="ChEBI" id="CHEBI:167623"/>
        <dbReference type="ChEBI" id="CHEBI:172880"/>
    </reaction>
    <physiologicalReaction direction="left-to-right" evidence="3">
        <dbReference type="Rhea" id="RHEA:78508"/>
    </physiologicalReaction>
</comment>
<dbReference type="GO" id="GO:0005634">
    <property type="term" value="C:nucleus"/>
    <property type="evidence" value="ECO:0007669"/>
    <property type="project" value="TreeGrafter"/>
</dbReference>
<evidence type="ECO:0000256" key="7">
    <source>
        <dbReference type="ARBA" id="ARBA00049790"/>
    </source>
</evidence>
<comment type="catalytic activity">
    <reaction evidence="4">
        <text>a 5'-end (N(7)-methyl 5'-triphosphoguanosine)-ribonucleoside in snoRNA + S-adenosyl-L-methionine = a 5'-end (N(2),N(7)-dimethyl 5'-triphosphoguanosine)-ribonucleoside in snoRNA + S-adenosyl-L-homocysteine + H(+)</text>
        <dbReference type="Rhea" id="RHEA:78475"/>
        <dbReference type="Rhea" id="RHEA-COMP:19086"/>
        <dbReference type="Rhea" id="RHEA-COMP:19088"/>
        <dbReference type="ChEBI" id="CHEBI:15378"/>
        <dbReference type="ChEBI" id="CHEBI:57856"/>
        <dbReference type="ChEBI" id="CHEBI:59789"/>
        <dbReference type="ChEBI" id="CHEBI:156461"/>
        <dbReference type="ChEBI" id="CHEBI:172880"/>
    </reaction>
    <physiologicalReaction direction="left-to-right" evidence="4">
        <dbReference type="Rhea" id="RHEA:78476"/>
    </physiologicalReaction>
</comment>
<dbReference type="EMBL" id="CAXDID020000052">
    <property type="protein sequence ID" value="CAL6005797.1"/>
    <property type="molecule type" value="Genomic_DNA"/>
</dbReference>
<sequence>MSLQYFLQQSKQLKNIQVIPYKHTSEKNIIRKRQNNELLRYFEKRYQLFEKYDQNIQMDDEMLFSVCPEQLAREEVNKIYEIVNTNEDQEPHTCIDLFGGAGGLAIQLSVLFNVFTVELSPQRCYDIRHNASIYNQDLTVINGDCFTQERLFKTLKPKVITISPPWGGSDYQRTDFDLLNFNIGPYSFKQLLLQLRQVDSTQVFYFVLPKRFTNNEFVNEIFEDELFDVQRQGVLDCGRVVYEALWIVRK</sequence>
<dbReference type="SUPFAM" id="SSF53335">
    <property type="entry name" value="S-adenosyl-L-methionine-dependent methyltransferases"/>
    <property type="match status" value="1"/>
</dbReference>
<dbReference type="InterPro" id="IPR029063">
    <property type="entry name" value="SAM-dependent_MTases_sf"/>
</dbReference>
<gene>
    <name evidence="9" type="ORF">HINF_LOCUS19723</name>
    <name evidence="8" type="ORF">HINF_LOCUS20105</name>
</gene>
<evidence type="ECO:0000256" key="5">
    <source>
        <dbReference type="ARBA" id="ARBA00048763"/>
    </source>
</evidence>
<keyword evidence="10" id="KW-1185">Reference proteome</keyword>
<organism evidence="8">
    <name type="scientific">Hexamita inflata</name>
    <dbReference type="NCBI Taxonomy" id="28002"/>
    <lineage>
        <taxon>Eukaryota</taxon>
        <taxon>Metamonada</taxon>
        <taxon>Diplomonadida</taxon>
        <taxon>Hexamitidae</taxon>
        <taxon>Hexamitinae</taxon>
        <taxon>Hexamita</taxon>
    </lineage>
</organism>
<comment type="catalytic activity">
    <reaction evidence="6">
        <text>a 5'-end (N(7)-methyl 5'-triphosphoguanosine)-ribonucleoside in snRNA + S-adenosyl-L-methionine = a 5'-end (N(2),N(7)-dimethyl 5'-triphosphoguanosine)-ribonucleoside in snRNA + S-adenosyl-L-homocysteine + H(+)</text>
        <dbReference type="Rhea" id="RHEA:78471"/>
        <dbReference type="Rhea" id="RHEA-COMP:19085"/>
        <dbReference type="Rhea" id="RHEA-COMP:19087"/>
        <dbReference type="ChEBI" id="CHEBI:15378"/>
        <dbReference type="ChEBI" id="CHEBI:57856"/>
        <dbReference type="ChEBI" id="CHEBI:59789"/>
        <dbReference type="ChEBI" id="CHEBI:156461"/>
        <dbReference type="ChEBI" id="CHEBI:172880"/>
    </reaction>
    <physiologicalReaction direction="left-to-right" evidence="6">
        <dbReference type="Rhea" id="RHEA:78472"/>
    </physiologicalReaction>
</comment>
<dbReference type="PANTHER" id="PTHR14741:SF32">
    <property type="entry name" value="TRIMETHYLGUANOSINE SYNTHASE"/>
    <property type="match status" value="1"/>
</dbReference>
<evidence type="ECO:0000256" key="6">
    <source>
        <dbReference type="ARBA" id="ARBA00049075"/>
    </source>
</evidence>
<dbReference type="Proteomes" id="UP001642409">
    <property type="component" value="Unassembled WGS sequence"/>
</dbReference>
<dbReference type="AlphaFoldDB" id="A0AA86P6J5"/>
<accession>A0AA86P6J5</accession>
<reference evidence="9 10" key="2">
    <citation type="submission" date="2024-07" db="EMBL/GenBank/DDBJ databases">
        <authorList>
            <person name="Akdeniz Z."/>
        </authorList>
    </citation>
    <scope>NUCLEOTIDE SEQUENCE [LARGE SCALE GENOMIC DNA]</scope>
</reference>
<evidence type="ECO:0000256" key="1">
    <source>
        <dbReference type="ARBA" id="ARBA00018517"/>
    </source>
</evidence>
<proteinExistence type="inferred from homology"/>
<evidence type="ECO:0000313" key="10">
    <source>
        <dbReference type="Proteomes" id="UP001642409"/>
    </source>
</evidence>
<keyword evidence="8" id="KW-0489">Methyltransferase</keyword>
<evidence type="ECO:0000256" key="2">
    <source>
        <dbReference type="ARBA" id="ARBA00025783"/>
    </source>
</evidence>
<comment type="caution">
    <text evidence="8">The sequence shown here is derived from an EMBL/GenBank/DDBJ whole genome shotgun (WGS) entry which is preliminary data.</text>
</comment>
<evidence type="ECO:0000256" key="3">
    <source>
        <dbReference type="ARBA" id="ARBA00047418"/>
    </source>
</evidence>
<evidence type="ECO:0000313" key="9">
    <source>
        <dbReference type="EMBL" id="CAL6005797.1"/>
    </source>
</evidence>
<evidence type="ECO:0000256" key="4">
    <source>
        <dbReference type="ARBA" id="ARBA00048740"/>
    </source>
</evidence>
<dbReference type="EMBL" id="CATOUU010000517">
    <property type="protein sequence ID" value="CAI9932460.1"/>
    <property type="molecule type" value="Genomic_DNA"/>
</dbReference>
<keyword evidence="8" id="KW-0808">Transferase</keyword>
<reference evidence="8" key="1">
    <citation type="submission" date="2023-06" db="EMBL/GenBank/DDBJ databases">
        <authorList>
            <person name="Kurt Z."/>
        </authorList>
    </citation>
    <scope>NUCLEOTIDE SEQUENCE</scope>
</reference>
<dbReference type="InterPro" id="IPR019012">
    <property type="entry name" value="RNA_cap_Gua-N2-MeTrfase"/>
</dbReference>
<dbReference type="Gene3D" id="3.40.50.150">
    <property type="entry name" value="Vaccinia Virus protein VP39"/>
    <property type="match status" value="1"/>
</dbReference>